<dbReference type="AlphaFoldDB" id="A0A842YNC6"/>
<feature type="transmembrane region" description="Helical" evidence="7">
    <location>
        <begin position="329"/>
        <end position="348"/>
    </location>
</feature>
<feature type="transmembrane region" description="Helical" evidence="7">
    <location>
        <begin position="6"/>
        <end position="26"/>
    </location>
</feature>
<keyword evidence="2" id="KW-1003">Cell membrane</keyword>
<dbReference type="PANTHER" id="PTHR22926">
    <property type="entry name" value="PHOSPHO-N-ACETYLMURAMOYL-PENTAPEPTIDE-TRANSFERASE"/>
    <property type="match status" value="1"/>
</dbReference>
<evidence type="ECO:0000256" key="1">
    <source>
        <dbReference type="ARBA" id="ARBA00004651"/>
    </source>
</evidence>
<dbReference type="GO" id="GO:0016780">
    <property type="term" value="F:phosphotransferase activity, for other substituted phosphate groups"/>
    <property type="evidence" value="ECO:0007669"/>
    <property type="project" value="InterPro"/>
</dbReference>
<evidence type="ECO:0000256" key="2">
    <source>
        <dbReference type="ARBA" id="ARBA00022475"/>
    </source>
</evidence>
<gene>
    <name evidence="8" type="ORF">DNK57_02220</name>
</gene>
<dbReference type="OrthoDB" id="34534at2157"/>
<evidence type="ECO:0000256" key="3">
    <source>
        <dbReference type="ARBA" id="ARBA00022679"/>
    </source>
</evidence>
<dbReference type="RefSeq" id="WP_192961438.1">
    <property type="nucleotide sequence ID" value="NZ_QKOF01000004.1"/>
</dbReference>
<organism evidence="8 9">
    <name type="scientific">Methanothermobacter thermautotrophicus</name>
    <name type="common">Methanobacterium thermoformicicum</name>
    <dbReference type="NCBI Taxonomy" id="145262"/>
    <lineage>
        <taxon>Archaea</taxon>
        <taxon>Methanobacteriati</taxon>
        <taxon>Methanobacteriota</taxon>
        <taxon>Methanomada group</taxon>
        <taxon>Methanobacteria</taxon>
        <taxon>Methanobacteriales</taxon>
        <taxon>Methanobacteriaceae</taxon>
        <taxon>Methanothermobacter</taxon>
    </lineage>
</organism>
<feature type="transmembrane region" description="Helical" evidence="7">
    <location>
        <begin position="235"/>
        <end position="251"/>
    </location>
</feature>
<dbReference type="PROSITE" id="PS01347">
    <property type="entry name" value="MRAY_1"/>
    <property type="match status" value="1"/>
</dbReference>
<evidence type="ECO:0000313" key="9">
    <source>
        <dbReference type="Proteomes" id="UP000646659"/>
    </source>
</evidence>
<protein>
    <submittedName>
        <fullName evidence="8">Phospho-N-acetylmuramoyl-pentapeptide-transferase</fullName>
    </submittedName>
</protein>
<feature type="transmembrane region" description="Helical" evidence="7">
    <location>
        <begin position="47"/>
        <end position="65"/>
    </location>
</feature>
<reference evidence="8" key="1">
    <citation type="submission" date="2018-06" db="EMBL/GenBank/DDBJ databases">
        <title>Draft genome sequence of Methanothermobacter thermautotrophicus Strain WHS, a thermophilic, hydrogenotrophic methanogen isolated from Washburn Hot Springs in Yellowstone National Park, USA.</title>
        <authorList>
            <person name="Mckay L.J."/>
            <person name="Klingelsmith K."/>
            <person name="Inskeep W.P."/>
            <person name="Fields M.W."/>
        </authorList>
    </citation>
    <scope>NUCLEOTIDE SEQUENCE</scope>
    <source>
        <strain evidence="8">WHS</strain>
    </source>
</reference>
<keyword evidence="4 7" id="KW-0812">Transmembrane</keyword>
<dbReference type="Proteomes" id="UP000646659">
    <property type="component" value="Unassembled WGS sequence"/>
</dbReference>
<dbReference type="GO" id="GO:0044038">
    <property type="term" value="P:cell wall macromolecule biosynthetic process"/>
    <property type="evidence" value="ECO:0007669"/>
    <property type="project" value="TreeGrafter"/>
</dbReference>
<keyword evidence="6 7" id="KW-0472">Membrane</keyword>
<dbReference type="InterPro" id="IPR018480">
    <property type="entry name" value="PNAcMuramoyl-5peptid_Trfase_CS"/>
</dbReference>
<dbReference type="PROSITE" id="PS01348">
    <property type="entry name" value="MRAY_2"/>
    <property type="match status" value="1"/>
</dbReference>
<evidence type="ECO:0000256" key="4">
    <source>
        <dbReference type="ARBA" id="ARBA00022692"/>
    </source>
</evidence>
<evidence type="ECO:0000256" key="5">
    <source>
        <dbReference type="ARBA" id="ARBA00022989"/>
    </source>
</evidence>
<feature type="transmembrane region" description="Helical" evidence="7">
    <location>
        <begin position="161"/>
        <end position="178"/>
    </location>
</feature>
<dbReference type="GO" id="GO:0071555">
    <property type="term" value="P:cell wall organization"/>
    <property type="evidence" value="ECO:0007669"/>
    <property type="project" value="TreeGrafter"/>
</dbReference>
<feature type="transmembrane region" description="Helical" evidence="7">
    <location>
        <begin position="282"/>
        <end position="301"/>
    </location>
</feature>
<feature type="transmembrane region" description="Helical" evidence="7">
    <location>
        <begin position="184"/>
        <end position="205"/>
    </location>
</feature>
<sequence>MMESLMVFIIGAASAAVFTLFIRNILRSAGIGDKPIVTEHSHKAGTPTMGGLGMLLALLLVTVIYRNNPYLILTSLIVLTAAIVGLLDDLLGLKVKEVQRIIRNVSERPLEVGQLVLKPGEEARAATDKAKRDVEALLSEGLVEVVGEAPIKNEVSEGEKIMAQLMIGLFLVLSGAVAKLGGFYLGLAAAPIVIAGMVGAINAVNLIDGMDGMAAGIMLIASASCAIFLGLSGQAMPFLALAGLCAGFLVFNRHPASIFMGDTGSFALGAGYATAVMLTDTVYFGVLAIAVPVVSVIVSLLHRAGVIRLPVEPLHHTLHYRGMSERRIVLIYWLITLVVCLLGLQLTGRLL</sequence>
<dbReference type="PANTHER" id="PTHR22926:SF3">
    <property type="entry name" value="UNDECAPRENYL-PHOSPHATE ALPHA-N-ACETYLGLUCOSAMINYL 1-PHOSPHATE TRANSFERASE"/>
    <property type="match status" value="1"/>
</dbReference>
<evidence type="ECO:0000256" key="7">
    <source>
        <dbReference type="SAM" id="Phobius"/>
    </source>
</evidence>
<comment type="caution">
    <text evidence="8">The sequence shown here is derived from an EMBL/GenBank/DDBJ whole genome shotgun (WGS) entry which is preliminary data.</text>
</comment>
<feature type="transmembrane region" description="Helical" evidence="7">
    <location>
        <begin position="71"/>
        <end position="93"/>
    </location>
</feature>
<proteinExistence type="predicted"/>
<evidence type="ECO:0000256" key="6">
    <source>
        <dbReference type="ARBA" id="ARBA00023136"/>
    </source>
</evidence>
<keyword evidence="5 7" id="KW-1133">Transmembrane helix</keyword>
<feature type="transmembrane region" description="Helical" evidence="7">
    <location>
        <begin position="258"/>
        <end position="276"/>
    </location>
</feature>
<dbReference type="Pfam" id="PF00953">
    <property type="entry name" value="Glycos_transf_4"/>
    <property type="match status" value="1"/>
</dbReference>
<dbReference type="EMBL" id="QKOF01000004">
    <property type="protein sequence ID" value="MBE2899644.1"/>
    <property type="molecule type" value="Genomic_DNA"/>
</dbReference>
<evidence type="ECO:0000313" key="8">
    <source>
        <dbReference type="EMBL" id="MBE2899644.1"/>
    </source>
</evidence>
<name>A0A842YNC6_METTF</name>
<accession>A0A842YNC6</accession>
<dbReference type="GO" id="GO:0005886">
    <property type="term" value="C:plasma membrane"/>
    <property type="evidence" value="ECO:0007669"/>
    <property type="project" value="UniProtKB-SubCell"/>
</dbReference>
<keyword evidence="3 8" id="KW-0808">Transferase</keyword>
<comment type="subcellular location">
    <subcellularLocation>
        <location evidence="1">Cell membrane</location>
        <topology evidence="1">Multi-pass membrane protein</topology>
    </subcellularLocation>
</comment>
<dbReference type="InterPro" id="IPR000715">
    <property type="entry name" value="Glycosyl_transferase_4"/>
</dbReference>